<evidence type="ECO:0000313" key="4">
    <source>
        <dbReference type="Proteomes" id="UP000662747"/>
    </source>
</evidence>
<evidence type="ECO:0000259" key="2">
    <source>
        <dbReference type="Pfam" id="PF15540"/>
    </source>
</evidence>
<dbReference type="NCBIfam" id="TIGR03696">
    <property type="entry name" value="Rhs_assc_core"/>
    <property type="match status" value="1"/>
</dbReference>
<dbReference type="InterPro" id="IPR006530">
    <property type="entry name" value="YD"/>
</dbReference>
<feature type="compositionally biased region" description="Polar residues" evidence="1">
    <location>
        <begin position="1054"/>
        <end position="1078"/>
    </location>
</feature>
<feature type="region of interest" description="Disordered" evidence="1">
    <location>
        <begin position="1054"/>
        <end position="1084"/>
    </location>
</feature>
<protein>
    <recommendedName>
        <fullName evidence="2">Bacterial toxin 47 domain-containing protein</fullName>
    </recommendedName>
</protein>
<name>A0ABX7NS96_9BACT</name>
<gene>
    <name evidence="3" type="ORF">JY651_42545</name>
</gene>
<dbReference type="PANTHER" id="PTHR32305">
    <property type="match status" value="1"/>
</dbReference>
<keyword evidence="4" id="KW-1185">Reference proteome</keyword>
<dbReference type="InterPro" id="IPR050708">
    <property type="entry name" value="T6SS_VgrG/RHS"/>
</dbReference>
<reference evidence="3 4" key="1">
    <citation type="submission" date="2021-02" db="EMBL/GenBank/DDBJ databases">
        <title>De Novo genome assembly of isolated myxobacteria.</title>
        <authorList>
            <person name="Stevens D.C."/>
        </authorList>
    </citation>
    <scope>NUCLEOTIDE SEQUENCE [LARGE SCALE GENOMIC DNA]</scope>
    <source>
        <strain evidence="4">SCPEA02</strain>
    </source>
</reference>
<accession>A0ABX7NS96</accession>
<organism evidence="3 4">
    <name type="scientific">Pyxidicoccus parkwayensis</name>
    <dbReference type="NCBI Taxonomy" id="2813578"/>
    <lineage>
        <taxon>Bacteria</taxon>
        <taxon>Pseudomonadati</taxon>
        <taxon>Myxococcota</taxon>
        <taxon>Myxococcia</taxon>
        <taxon>Myxococcales</taxon>
        <taxon>Cystobacterineae</taxon>
        <taxon>Myxococcaceae</taxon>
        <taxon>Pyxidicoccus</taxon>
    </lineage>
</organism>
<dbReference type="RefSeq" id="WP_206723342.1">
    <property type="nucleotide sequence ID" value="NZ_CP071090.1"/>
</dbReference>
<dbReference type="Gene3D" id="2.180.10.10">
    <property type="entry name" value="RHS repeat-associated core"/>
    <property type="match status" value="3"/>
</dbReference>
<dbReference type="PANTHER" id="PTHR32305:SF15">
    <property type="entry name" value="PROTEIN RHSA-RELATED"/>
    <property type="match status" value="1"/>
</dbReference>
<dbReference type="Proteomes" id="UP000662747">
    <property type="component" value="Chromosome"/>
</dbReference>
<dbReference type="EMBL" id="CP071090">
    <property type="protein sequence ID" value="QSQ21765.1"/>
    <property type="molecule type" value="Genomic_DNA"/>
</dbReference>
<sequence length="1908" mass="208210">MHTVVDVTLRDSLGGFSLVRYYSATETTWRPRLDNWGARSEYWPGTEPFGQSRGNVARYPNDRTLQWWHNLHSYVYLKYPRCRTGDENCSDEFPSFVLRDTSGVLKSFTYCEPSLPDSPSCFSFKGDEEEVRLERDFDGFVLHTAEARYYYREARGDAWFLSAIEDLQHPGECTAPNAAECRRQRIALTYGQPVGCQMANLDAGLPFVAEAETATHTKLRFNYVARTSLSQGQPGVECVLDSVKVVTPSGQETVAVQYTYAEEQGVLKGGLLASAYWPESGERATYAYSENGQPAWVVHKNGSLVTRKLLGVDDKQDIYLSRDEGPDRTYFVDAENTTRNADLQPRCYPGMIGAPPPLNDNCRHTQWQYFDDWNAGSGGASGGSTHLKQSFFLENVREHGPLLKQSSVTCDPTQGSCLGIPSTVSRQWTLDVKTPGVYGQVYVPKGAKDANGNWTAYAHALSTAVPREVGIPPPELTAVHQGATDDVGSNALRSQYYSYEYGPAYEQRVKTTREKSVLASSTDTPNERTTIYQYDASTNRLKASISSGYSQTLLTNKYLPVWFTGLRRVGTFYLTHRTCGLGAGVDDPFGRTLEMHGPCLVADENATDCNGQGRLPITQYEYYPPDAPGNNANRLKRKTVFTDNTTPSCTGAQGLTTEYLAYDVRGHVTRSRDANGVETALVYAGDRLVSTATGDASSSRITTYGYDSGEAGATHGDYIQHPDGHYEVLCYRTGTPGPACVGGVVTDTLQWKASSAYPDGRTWTEKVQYTYSHGLLASEAFLDAAGQVRRTRRYEVDPLGRTTFEAWGSGTGSFAATALFDGEGNRKGQGMPYNTASGASLPPDFCGGPGPYNRVQSFLCNSFAYDRLNRLVGLLEFPAGGSEAAHMCVAYDGHGNVASVKTGCPESAVVGDCSACTQPAVSFQHDDFGNLISVTAPWMDDGSGNPGTSRYEYDAQGNLTRKQTPAMGTQYLEYTYDNMGRMLEALSRTPGGGSETLYAFAYDNTYPQPPAGCPVPGGSRTQGRVQLRSDSFGDTWFVYDAWGSVTTTYRSRAQAGTGSGTMSCSESNTNDTPNSRFTYSPDGRLLSETYPHGRTVRYTYYPEGSGQPDRVQAISVDTWEGPSLTPTTRTLIRNVRWEPYGGVRDYELVAPLAPAGSQVASVEYLPGAADGSSTAHCGASARSDANDGTGRLRGLWVSTVGMGATESSRTGDIFRRLYRWKADQLVEESTCLLQNREFGGAAGPGVPSTALFKAPDGSNGYDGRLQLRYATRPAGQLTAMGGGWGLRKYTYDRRGNRLTDQQDCWSFQSTYGTGSAVDRLVRRGWQTTTCTSPGQTYCPAQGPRFGLSYSYDHDGRVTGKQWHWSSTDTSHAAYSLTFDAGADGEHAAVGAVYRSVSTPGSAPYEYFYDANGRRRLKRYPTGVEDEFFYDGDKLLEDRGVSSVVSGTPGNFSIDEYVWLDGRPVAFIKSRFDATWRRQPDLQGDCTRNGEVAPCGVYFVVTDYLKKSVLVLDSYRRVAGSADYEPFGHINRVTYLGDTGEHYKPNTNMVLGYFNQPPTNGTVVRLRAQFHLLDTEAVAKDYAYLSTDDDVRLGENVGGPGRGPAWSSWVTVPQNGRVHARFRSDGIDCASDGSGGTYCDTRGLYAGAVLQGYEYQRFQAGASPVWTALRFPGQYHDVETDLFENWNRFYDPSLGRYLGPDPMEYDSSYALAAAQQGLSVPVYGYAHNNAQWRTDPDGKFAFLLPLVAICAGGGCEIAIGAAAVAATAATAYVAAKVTAHLSENNEESDAAAPPVEEGKVTHAENFDKAREEAFSNAGMTDPDTIKFTKEDPQTGTIVEFKGPKGAKVAYDAPHADGNTEAGHDKPHVGWQTGGKRAAGGTERGNVTYDGPQHPYRSPTKGVGNLDPKD</sequence>
<evidence type="ECO:0000256" key="1">
    <source>
        <dbReference type="SAM" id="MobiDB-lite"/>
    </source>
</evidence>
<proteinExistence type="predicted"/>
<dbReference type="Pfam" id="PF15540">
    <property type="entry name" value="Ntox47"/>
    <property type="match status" value="1"/>
</dbReference>
<evidence type="ECO:0000313" key="3">
    <source>
        <dbReference type="EMBL" id="QSQ21765.1"/>
    </source>
</evidence>
<dbReference type="Pfam" id="PF05593">
    <property type="entry name" value="RHS_repeat"/>
    <property type="match status" value="1"/>
</dbReference>
<dbReference type="InterPro" id="IPR022385">
    <property type="entry name" value="Rhs_assc_core"/>
</dbReference>
<feature type="domain" description="Bacterial toxin 47" evidence="2">
    <location>
        <begin position="1796"/>
        <end position="1893"/>
    </location>
</feature>
<dbReference type="NCBIfam" id="TIGR01643">
    <property type="entry name" value="YD_repeat_2x"/>
    <property type="match status" value="1"/>
</dbReference>
<feature type="region of interest" description="Disordered" evidence="1">
    <location>
        <begin position="1849"/>
        <end position="1908"/>
    </location>
</feature>
<dbReference type="InterPro" id="IPR029103">
    <property type="entry name" value="Ntox47"/>
</dbReference>
<dbReference type="InterPro" id="IPR031325">
    <property type="entry name" value="RHS_repeat"/>
</dbReference>